<reference evidence="1" key="1">
    <citation type="journal article" date="2022" name="Microbiol. Resour. Announc.">
        <title>Genome Sequence of Cupriavidus campinensis Strain G5, a Member of a Bacterial Consortium Capable of Polyethylene Degradation.</title>
        <authorList>
            <person name="Schneider B."/>
            <person name="Pfeiffer F."/>
            <person name="Dyall-Smith M."/>
            <person name="Kunte H.J."/>
        </authorList>
    </citation>
    <scope>NUCLEOTIDE SEQUENCE</scope>
    <source>
        <strain evidence="1">G5</strain>
    </source>
</reference>
<proteinExistence type="predicted"/>
<dbReference type="Proteomes" id="UP001056132">
    <property type="component" value="Chromosome 2"/>
</dbReference>
<sequence length="826" mass="89035">MAVLYDIKVESGASQWYGVISVTNIRYADGSAVRVNDFLGMGFHSPASVQPTDFNPQFWMWTPTTAETTNDQIDSQTWDVTAKLIFELGHTFAAQDKINIGINGDLTGPGAADYLSSFALAADTLPDTNGIVSVQANSAPDERLYSSAQTLYFTQGTQVHVETVAPGTTTPLALPAGTYSITASPLSNHAGTVVSTAHVQPSTVTVTPGSNAVIMVVYDPAKYTAALDVSIGDIPVLADELLDVTVIARNSIDTLAAFSSPPGHLTQLRGLPLVGVVDISVASIAVNNVRHTFPSQHRSLDTKLEFVAFTAADMQSTVVNTTGFVTLPVVITSDVTVNAPLDVRLVAPNMSYHQTFHLVAGTHSYNLAVPVQPQAYTVEVSDFIYDGVVYNTQTADYLVVLSTGKAQLHIDVSQGANLKVRGFPDFLSFGGCADLTPGNAVDFVAARASSVFKYAGFDGAGDPGQYLTDDAQTTRTILLARDVEQQIGGGHQVLPVMVSYTCNLSLGDTPTQLANTQGLAHSFGNLILSLNLAKEHTDVDHPVPCGFVVNPDFLGACQQGGFAPDYAMPVREPLRQALAHWKVVATIPQNIEENIRGYVAAVNWLIRTVAPAVTFGWQVNLWGVGASEWIYSSDDSPKRNARVTAAYVRALKVHEGAYAPDFLAVDRYEADDFTIRAYANGYCYWVHEWKRFFDFCAELSRDLKVPIMPWQVPASHAPLVTDPVNDDFDTQNWGTGGTYILGDPAIGTDYHNINRRSSPCSSRTPSTGRWARAPRTCSSVRCRSTSAPRPMATSRIAASSRCCWAAAPPRASSRRWAMTRPSCATS</sequence>
<reference evidence="1" key="2">
    <citation type="submission" date="2022-05" db="EMBL/GenBank/DDBJ databases">
        <authorList>
            <person name="Kunte H.-J."/>
        </authorList>
    </citation>
    <scope>NUCLEOTIDE SEQUENCE</scope>
    <source>
        <strain evidence="1">G5</strain>
    </source>
</reference>
<protein>
    <submittedName>
        <fullName evidence="1">Uncharacterized protein</fullName>
    </submittedName>
</protein>
<evidence type="ECO:0000313" key="1">
    <source>
        <dbReference type="EMBL" id="URF06423.1"/>
    </source>
</evidence>
<dbReference type="AlphaFoldDB" id="A0AAE9I2D5"/>
<dbReference type="KEGG" id="ccam:M5D45_25290"/>
<dbReference type="EMBL" id="CP097331">
    <property type="protein sequence ID" value="URF06423.1"/>
    <property type="molecule type" value="Genomic_DNA"/>
</dbReference>
<accession>A0AAE9I2D5</accession>
<evidence type="ECO:0000313" key="2">
    <source>
        <dbReference type="Proteomes" id="UP001056132"/>
    </source>
</evidence>
<name>A0AAE9I2D5_9BURK</name>
<organism evidence="1 2">
    <name type="scientific">Cupriavidus campinensis</name>
    <dbReference type="NCBI Taxonomy" id="151783"/>
    <lineage>
        <taxon>Bacteria</taxon>
        <taxon>Pseudomonadati</taxon>
        <taxon>Pseudomonadota</taxon>
        <taxon>Betaproteobacteria</taxon>
        <taxon>Burkholderiales</taxon>
        <taxon>Burkholderiaceae</taxon>
        <taxon>Cupriavidus</taxon>
    </lineage>
</organism>
<gene>
    <name evidence="1" type="ORF">M5D45_25290</name>
</gene>
<dbReference type="RefSeq" id="WP_250025456.1">
    <property type="nucleotide sequence ID" value="NZ_CP097331.1"/>
</dbReference>